<evidence type="ECO:0000256" key="4">
    <source>
        <dbReference type="SAM" id="MobiDB-lite"/>
    </source>
</evidence>
<dbReference type="FunFam" id="3.80.10.10:FF:000131">
    <property type="entry name" value="acidic leucine-rich nuclear phosphoprotein 32-related protein-like"/>
    <property type="match status" value="1"/>
</dbReference>
<dbReference type="InterPro" id="IPR001611">
    <property type="entry name" value="Leu-rich_rpt"/>
</dbReference>
<dbReference type="AlphaFoldDB" id="A0A6F9D5X4"/>
<dbReference type="GO" id="GO:0042981">
    <property type="term" value="P:regulation of apoptotic process"/>
    <property type="evidence" value="ECO:0007669"/>
    <property type="project" value="TreeGrafter"/>
</dbReference>
<evidence type="ECO:0000256" key="2">
    <source>
        <dbReference type="ARBA" id="ARBA00022737"/>
    </source>
</evidence>
<dbReference type="PANTHER" id="PTHR11375:SF0">
    <property type="entry name" value="ACIDIC LEUCINE-RICH NUCLEAR PHOSPHOPROTEIN 32 FAMILY MEMBER A"/>
    <property type="match status" value="1"/>
</dbReference>
<feature type="region of interest" description="Disordered" evidence="4">
    <location>
        <begin position="153"/>
        <end position="297"/>
    </location>
</feature>
<evidence type="ECO:0000313" key="5">
    <source>
        <dbReference type="EMBL" id="CAB3221938.1"/>
    </source>
</evidence>
<dbReference type="GO" id="GO:0005634">
    <property type="term" value="C:nucleus"/>
    <property type="evidence" value="ECO:0007669"/>
    <property type="project" value="TreeGrafter"/>
</dbReference>
<protein>
    <submittedName>
        <fullName evidence="5">Acidic leucine-rich nuclear phosphoprotein 32 family member A</fullName>
    </submittedName>
</protein>
<proteinExistence type="evidence at transcript level"/>
<name>A0A6F9D5X4_9ASCI</name>
<evidence type="ECO:0000256" key="1">
    <source>
        <dbReference type="ARBA" id="ARBA00022614"/>
    </source>
</evidence>
<dbReference type="InterPro" id="IPR045081">
    <property type="entry name" value="AN32"/>
</dbReference>
<comment type="similarity">
    <text evidence="3">Belongs to the ANP32 family.</text>
</comment>
<accession>A0A6F9D5X4</accession>
<sequence>MLKRIQLECRGKSPEEVNDLNLDNCRCTGEPEGLTNEFKALSRLSMVKAGLTTLKGFPDLPNLERLDLSDNRISGTLSCLKGCTSLTHLNLSDNKIKTLDALETLGELPNLTNLDLTNCDVTKVPQYREEVFGLVSNLQFLDGYDANGQEAIDSEDDEADEEEENGQEENNVDGSEEDPDDEEEEEDDEDDVDDGHQLNPEVAGTVAANSNLNQTEDDDDDEDDNSDVDSDEEEEYDLAYIDGDDIQDDDEDDDDYEGGVEQEDEDIDEEDEDGGGESPRGVKRKHQEEEGDEGGDA</sequence>
<organism evidence="5">
    <name type="scientific">Phallusia mammillata</name>
    <dbReference type="NCBI Taxonomy" id="59560"/>
    <lineage>
        <taxon>Eukaryota</taxon>
        <taxon>Metazoa</taxon>
        <taxon>Chordata</taxon>
        <taxon>Tunicata</taxon>
        <taxon>Ascidiacea</taxon>
        <taxon>Phlebobranchia</taxon>
        <taxon>Ascidiidae</taxon>
        <taxon>Phallusia</taxon>
    </lineage>
</organism>
<dbReference type="GO" id="GO:0042393">
    <property type="term" value="F:histone binding"/>
    <property type="evidence" value="ECO:0007669"/>
    <property type="project" value="TreeGrafter"/>
</dbReference>
<feature type="compositionally biased region" description="Acidic residues" evidence="4">
    <location>
        <begin position="153"/>
        <end position="193"/>
    </location>
</feature>
<dbReference type="SUPFAM" id="SSF52058">
    <property type="entry name" value="L domain-like"/>
    <property type="match status" value="1"/>
</dbReference>
<gene>
    <name evidence="5" type="primary">Anp32a</name>
</gene>
<dbReference type="InterPro" id="IPR025875">
    <property type="entry name" value="Leu-rich_rpt_4"/>
</dbReference>
<dbReference type="Pfam" id="PF12799">
    <property type="entry name" value="LRR_4"/>
    <property type="match status" value="1"/>
</dbReference>
<reference evidence="5" key="1">
    <citation type="submission" date="2020-04" db="EMBL/GenBank/DDBJ databases">
        <authorList>
            <person name="Neveu A P."/>
        </authorList>
    </citation>
    <scope>NUCLEOTIDE SEQUENCE</scope>
    <source>
        <tissue evidence="5">Whole embryo</tissue>
    </source>
</reference>
<dbReference type="InterPro" id="IPR032675">
    <property type="entry name" value="LRR_dom_sf"/>
</dbReference>
<dbReference type="PROSITE" id="PS51450">
    <property type="entry name" value="LRR"/>
    <property type="match status" value="2"/>
</dbReference>
<dbReference type="Gene3D" id="3.80.10.10">
    <property type="entry name" value="Ribonuclease Inhibitor"/>
    <property type="match status" value="1"/>
</dbReference>
<keyword evidence="2" id="KW-0677">Repeat</keyword>
<evidence type="ECO:0000256" key="3">
    <source>
        <dbReference type="ARBA" id="ARBA00025777"/>
    </source>
</evidence>
<dbReference type="EMBL" id="LR782945">
    <property type="protein sequence ID" value="CAB3221938.1"/>
    <property type="molecule type" value="mRNA"/>
</dbReference>
<keyword evidence="1" id="KW-0433">Leucine-rich repeat</keyword>
<feature type="compositionally biased region" description="Acidic residues" evidence="4">
    <location>
        <begin position="215"/>
        <end position="275"/>
    </location>
</feature>
<dbReference type="PANTHER" id="PTHR11375">
    <property type="entry name" value="ACIDIC LEUCINE-RICH NUCLEAR PHOSPHOPROTEIN 32"/>
    <property type="match status" value="1"/>
</dbReference>